<dbReference type="PANTHER" id="PTHR24264:SF40">
    <property type="entry name" value="HYALURONAN-BINDING PROTEIN 2"/>
    <property type="match status" value="1"/>
</dbReference>
<feature type="active site" description="Charge relay system" evidence="13">
    <location>
        <position position="343"/>
    </location>
</feature>
<dbReference type="PRINTS" id="PR00722">
    <property type="entry name" value="CHYMOTRYPSIN"/>
</dbReference>
<dbReference type="EMBL" id="OY660882">
    <property type="protein sequence ID" value="CAJ1081015.1"/>
    <property type="molecule type" value="Genomic_DNA"/>
</dbReference>
<feature type="disulfide bond" evidence="14">
    <location>
        <begin position="101"/>
        <end position="111"/>
    </location>
</feature>
<dbReference type="InterPro" id="IPR033116">
    <property type="entry name" value="TRYPSIN_SER"/>
</dbReference>
<comment type="catalytic activity">
    <reaction evidence="11">
        <text>Preferential cleavage: Arg-|-Xaa, Lys-|-Xaa.</text>
        <dbReference type="EC" id="3.4.21.4"/>
    </reaction>
</comment>
<evidence type="ECO:0000259" key="18">
    <source>
        <dbReference type="PROSITE" id="PS50026"/>
    </source>
</evidence>
<dbReference type="PROSITE" id="PS01186">
    <property type="entry name" value="EGF_2"/>
    <property type="match status" value="2"/>
</dbReference>
<dbReference type="FunFam" id="2.40.20.10:FF:000001">
    <property type="entry name" value="Urokinase-type plasminogen activator"/>
    <property type="match status" value="1"/>
</dbReference>
<dbReference type="Pfam" id="PF00089">
    <property type="entry name" value="Trypsin"/>
    <property type="match status" value="1"/>
</dbReference>
<dbReference type="FunFam" id="2.40.10.10:FF:000003">
    <property type="entry name" value="Transmembrane serine protease 3"/>
    <property type="match status" value="1"/>
</dbReference>
<keyword evidence="9 16" id="KW-0720">Serine protease</keyword>
<feature type="signal peptide" evidence="17">
    <location>
        <begin position="1"/>
        <end position="21"/>
    </location>
</feature>
<evidence type="ECO:0000259" key="20">
    <source>
        <dbReference type="PROSITE" id="PS50240"/>
    </source>
</evidence>
<evidence type="ECO:0000256" key="11">
    <source>
        <dbReference type="ARBA" id="ARBA00036320"/>
    </source>
</evidence>
<dbReference type="PROSITE" id="PS00134">
    <property type="entry name" value="TRYPSIN_HIS"/>
    <property type="match status" value="1"/>
</dbReference>
<feature type="domain" description="EGF-like" evidence="18">
    <location>
        <begin position="97"/>
        <end position="135"/>
    </location>
</feature>
<dbReference type="CDD" id="cd00054">
    <property type="entry name" value="EGF_CA"/>
    <property type="match status" value="2"/>
</dbReference>
<dbReference type="SMART" id="SM00181">
    <property type="entry name" value="EGF"/>
    <property type="match status" value="3"/>
</dbReference>
<name>A0AAV1H5Q5_XYRNO</name>
<dbReference type="InterPro" id="IPR000001">
    <property type="entry name" value="Kringle"/>
</dbReference>
<dbReference type="CDD" id="cd00108">
    <property type="entry name" value="KR"/>
    <property type="match status" value="1"/>
</dbReference>
<dbReference type="SUPFAM" id="SSF57196">
    <property type="entry name" value="EGF/Laminin"/>
    <property type="match status" value="1"/>
</dbReference>
<dbReference type="SUPFAM" id="SSF50494">
    <property type="entry name" value="Trypsin-like serine proteases"/>
    <property type="match status" value="1"/>
</dbReference>
<dbReference type="InterPro" id="IPR000742">
    <property type="entry name" value="EGF"/>
</dbReference>
<comment type="subcellular location">
    <subcellularLocation>
        <location evidence="1">Secreted</location>
        <location evidence="1">Extracellular space</location>
    </subcellularLocation>
</comment>
<organism evidence="21 22">
    <name type="scientific">Xyrichtys novacula</name>
    <name type="common">Pearly razorfish</name>
    <name type="synonym">Hemipteronotus novacula</name>
    <dbReference type="NCBI Taxonomy" id="13765"/>
    <lineage>
        <taxon>Eukaryota</taxon>
        <taxon>Metazoa</taxon>
        <taxon>Chordata</taxon>
        <taxon>Craniata</taxon>
        <taxon>Vertebrata</taxon>
        <taxon>Euteleostomi</taxon>
        <taxon>Actinopterygii</taxon>
        <taxon>Neopterygii</taxon>
        <taxon>Teleostei</taxon>
        <taxon>Neoteleostei</taxon>
        <taxon>Acanthomorphata</taxon>
        <taxon>Eupercaria</taxon>
        <taxon>Labriformes</taxon>
        <taxon>Labridae</taxon>
        <taxon>Xyrichtys</taxon>
    </lineage>
</organism>
<evidence type="ECO:0000256" key="14">
    <source>
        <dbReference type="PROSITE-ProRule" id="PRU00076"/>
    </source>
</evidence>
<dbReference type="EC" id="3.4.21.4" evidence="12"/>
<evidence type="ECO:0000256" key="10">
    <source>
        <dbReference type="ARBA" id="ARBA00023157"/>
    </source>
</evidence>
<feature type="disulfide bond" evidence="14">
    <location>
        <begin position="125"/>
        <end position="134"/>
    </location>
</feature>
<evidence type="ECO:0000256" key="12">
    <source>
        <dbReference type="ARBA" id="ARBA00038868"/>
    </source>
</evidence>
<dbReference type="PANTHER" id="PTHR24264">
    <property type="entry name" value="TRYPSIN-RELATED"/>
    <property type="match status" value="1"/>
</dbReference>
<keyword evidence="6 17" id="KW-0732">Signal</keyword>
<dbReference type="PROSITE" id="PS50240">
    <property type="entry name" value="TRYPSIN_DOM"/>
    <property type="match status" value="1"/>
</dbReference>
<evidence type="ECO:0000313" key="21">
    <source>
        <dbReference type="EMBL" id="CAJ1081015.1"/>
    </source>
</evidence>
<feature type="disulfide bond" evidence="14">
    <location>
        <begin position="164"/>
        <end position="173"/>
    </location>
</feature>
<keyword evidence="10 14" id="KW-1015">Disulfide bond</keyword>
<evidence type="ECO:0000256" key="16">
    <source>
        <dbReference type="RuleBase" id="RU363034"/>
    </source>
</evidence>
<keyword evidence="3 14" id="KW-0245">EGF-like domain</keyword>
<evidence type="ECO:0000256" key="3">
    <source>
        <dbReference type="ARBA" id="ARBA00022536"/>
    </source>
</evidence>
<dbReference type="PROSITE" id="PS00022">
    <property type="entry name" value="EGF_1"/>
    <property type="match status" value="3"/>
</dbReference>
<gene>
    <name evidence="21" type="ORF">XNOV1_A016934</name>
</gene>
<dbReference type="PRINTS" id="PR00018">
    <property type="entry name" value="KRINGLE"/>
</dbReference>
<feature type="domain" description="Peptidase S1" evidence="20">
    <location>
        <begin position="296"/>
        <end position="537"/>
    </location>
</feature>
<feature type="domain" description="Kringle" evidence="19">
    <location>
        <begin position="179"/>
        <end position="260"/>
    </location>
</feature>
<dbReference type="SMART" id="SM00020">
    <property type="entry name" value="Tryp_SPc"/>
    <property type="match status" value="1"/>
</dbReference>
<dbReference type="PROSITE" id="PS50026">
    <property type="entry name" value="EGF_3"/>
    <property type="match status" value="3"/>
</dbReference>
<dbReference type="InterPro" id="IPR013806">
    <property type="entry name" value="Kringle-like"/>
</dbReference>
<evidence type="ECO:0000256" key="2">
    <source>
        <dbReference type="ARBA" id="ARBA00022525"/>
    </source>
</evidence>
<evidence type="ECO:0000313" key="22">
    <source>
        <dbReference type="Proteomes" id="UP001178508"/>
    </source>
</evidence>
<dbReference type="InterPro" id="IPR043504">
    <property type="entry name" value="Peptidase_S1_PA_chymotrypsin"/>
</dbReference>
<dbReference type="Gene3D" id="2.40.20.10">
    <property type="entry name" value="Plasminogen Kringle 4"/>
    <property type="match status" value="1"/>
</dbReference>
<dbReference type="Pfam" id="PF00051">
    <property type="entry name" value="Kringle"/>
    <property type="match status" value="1"/>
</dbReference>
<dbReference type="AlphaFoldDB" id="A0AAV1H5Q5"/>
<dbReference type="InterPro" id="IPR050127">
    <property type="entry name" value="Serine_Proteases_S1"/>
</dbReference>
<evidence type="ECO:0000256" key="7">
    <source>
        <dbReference type="ARBA" id="ARBA00022737"/>
    </source>
</evidence>
<dbReference type="InterPro" id="IPR038178">
    <property type="entry name" value="Kringle_sf"/>
</dbReference>
<keyword evidence="7" id="KW-0677">Repeat</keyword>
<dbReference type="Pfam" id="PF00008">
    <property type="entry name" value="EGF"/>
    <property type="match status" value="1"/>
</dbReference>
<keyword evidence="22" id="KW-1185">Reference proteome</keyword>
<keyword evidence="2" id="KW-0964">Secreted</keyword>
<dbReference type="InterPro" id="IPR001254">
    <property type="entry name" value="Trypsin_dom"/>
</dbReference>
<dbReference type="GO" id="GO:0005615">
    <property type="term" value="C:extracellular space"/>
    <property type="evidence" value="ECO:0007669"/>
    <property type="project" value="TreeGrafter"/>
</dbReference>
<dbReference type="SMART" id="SM00130">
    <property type="entry name" value="KR"/>
    <property type="match status" value="1"/>
</dbReference>
<dbReference type="InterPro" id="IPR018056">
    <property type="entry name" value="Kringle_CS"/>
</dbReference>
<feature type="domain" description="EGF-like" evidence="18">
    <location>
        <begin position="58"/>
        <end position="95"/>
    </location>
</feature>
<evidence type="ECO:0000256" key="13">
    <source>
        <dbReference type="PIRSR" id="PIRSR001143-1"/>
    </source>
</evidence>
<dbReference type="GO" id="GO:1901701">
    <property type="term" value="P:cellular response to oxygen-containing compound"/>
    <property type="evidence" value="ECO:0007669"/>
    <property type="project" value="UniProtKB-ARBA"/>
</dbReference>
<dbReference type="FunFam" id="2.10.25.10:FF:000095">
    <property type="entry name" value="Notch, isoform B"/>
    <property type="match status" value="1"/>
</dbReference>
<feature type="disulfide bond" evidence="14">
    <location>
        <begin position="106"/>
        <end position="123"/>
    </location>
</feature>
<dbReference type="PIRSF" id="PIRSF001143">
    <property type="entry name" value="Factor_X"/>
    <property type="match status" value="1"/>
</dbReference>
<dbReference type="InterPro" id="IPR012224">
    <property type="entry name" value="Pept_S1A_FX"/>
</dbReference>
<proteinExistence type="predicted"/>
<dbReference type="InterPro" id="IPR018114">
    <property type="entry name" value="TRYPSIN_HIS"/>
</dbReference>
<dbReference type="GO" id="GO:0006508">
    <property type="term" value="P:proteolysis"/>
    <property type="evidence" value="ECO:0007669"/>
    <property type="project" value="UniProtKB-KW"/>
</dbReference>
<dbReference type="InterPro" id="IPR009003">
    <property type="entry name" value="Peptidase_S1_PA"/>
</dbReference>
<dbReference type="PROSITE" id="PS00135">
    <property type="entry name" value="TRYPSIN_SER"/>
    <property type="match status" value="1"/>
</dbReference>
<sequence length="537" mass="58736">MLSAGVLLIGLCLLGVHQNEAVRSLFLTDIDYGLDPTDAPNFYYDVDDWLFDLIDEPTADACLSNPCFNGASCLPISDTNFTCICPFPYVGRRCQKMRNICANVTCGHGNCVVNLNKPESYECKCNPPYYGPDCKSLPSSACEPNPCQNGATCVKGTKRFGCICPGGHTGRFCQNAPADCYEGNGESYRGTVSETEDGQECLDWNSFFVRSQAEDPILMYPDSGLESNNYCRNPDGDDKPWCYVKKQGSLQWDHCKVKKCSGGPSPTPVQPVPGSTPFSQCGKIDFGTQPTRTSRIFGGTKSFPGAHPWQLSLQAKPKGSSFEFGHICGGILLSSCWALTAAHCISNTNEFQVMLGGVKLFKQEEMDQTIPVVETIVHENYREAPNALHNDIALLRLQVTDSPYCAKETRFVRAACLPDQSFPSGKECVISGWGATESQRFSSHLLNARVFMISDQKCRTPEVYGSVLDDSMICAGILQGGTDSCKGDSGGPLVCEHNGTHYVSGVVSWGIDCARRNKPGVYANVYSFLDWIKNQMK</sequence>
<comment type="caution">
    <text evidence="14">Lacks conserved residue(s) required for the propagation of feature annotation.</text>
</comment>
<evidence type="ECO:0000256" key="6">
    <source>
        <dbReference type="ARBA" id="ARBA00022729"/>
    </source>
</evidence>
<dbReference type="Gene3D" id="2.10.25.10">
    <property type="entry name" value="Laminin"/>
    <property type="match status" value="3"/>
</dbReference>
<evidence type="ECO:0000256" key="4">
    <source>
        <dbReference type="ARBA" id="ARBA00022572"/>
    </source>
</evidence>
<evidence type="ECO:0000256" key="5">
    <source>
        <dbReference type="ARBA" id="ARBA00022670"/>
    </source>
</evidence>
<feature type="active site" description="Charge relay system" evidence="13">
    <location>
        <position position="489"/>
    </location>
</feature>
<feature type="chain" id="PRO_5043673517" description="trypsin" evidence="17">
    <location>
        <begin position="22"/>
        <end position="537"/>
    </location>
</feature>
<dbReference type="Gene3D" id="2.40.10.10">
    <property type="entry name" value="Trypsin-like serine proteases"/>
    <property type="match status" value="1"/>
</dbReference>
<dbReference type="InterPro" id="IPR001314">
    <property type="entry name" value="Peptidase_S1A"/>
</dbReference>
<feature type="active site" description="Charge relay system" evidence="13">
    <location>
        <position position="391"/>
    </location>
</feature>
<protein>
    <recommendedName>
        <fullName evidence="12">trypsin</fullName>
        <ecNumber evidence="12">3.4.21.4</ecNumber>
    </recommendedName>
</protein>
<dbReference type="Proteomes" id="UP001178508">
    <property type="component" value="Chromosome 19"/>
</dbReference>
<evidence type="ECO:0000256" key="1">
    <source>
        <dbReference type="ARBA" id="ARBA00004239"/>
    </source>
</evidence>
<dbReference type="CDD" id="cd00190">
    <property type="entry name" value="Tryp_SPc"/>
    <property type="match status" value="1"/>
</dbReference>
<dbReference type="PROSITE" id="PS00021">
    <property type="entry name" value="KRINGLE_1"/>
    <property type="match status" value="1"/>
</dbReference>
<evidence type="ECO:0000256" key="9">
    <source>
        <dbReference type="ARBA" id="ARBA00022825"/>
    </source>
</evidence>
<keyword evidence="5 16" id="KW-0645">Protease</keyword>
<feature type="domain" description="EGF-like" evidence="18">
    <location>
        <begin position="138"/>
        <end position="174"/>
    </location>
</feature>
<dbReference type="GO" id="GO:0005509">
    <property type="term" value="F:calcium ion binding"/>
    <property type="evidence" value="ECO:0007669"/>
    <property type="project" value="InterPro"/>
</dbReference>
<keyword evidence="8 16" id="KW-0378">Hydrolase</keyword>
<feature type="disulfide bond" evidence="14">
    <location>
        <begin position="85"/>
        <end position="94"/>
    </location>
</feature>
<reference evidence="21" key="1">
    <citation type="submission" date="2023-08" db="EMBL/GenBank/DDBJ databases">
        <authorList>
            <person name="Alioto T."/>
            <person name="Alioto T."/>
            <person name="Gomez Garrido J."/>
        </authorList>
    </citation>
    <scope>NUCLEOTIDE SEQUENCE</scope>
</reference>
<accession>A0AAV1H5Q5</accession>
<evidence type="ECO:0000256" key="17">
    <source>
        <dbReference type="SAM" id="SignalP"/>
    </source>
</evidence>
<dbReference type="GO" id="GO:0007596">
    <property type="term" value="P:blood coagulation"/>
    <property type="evidence" value="ECO:0007669"/>
    <property type="project" value="InterPro"/>
</dbReference>
<evidence type="ECO:0000256" key="15">
    <source>
        <dbReference type="PROSITE-ProRule" id="PRU00121"/>
    </source>
</evidence>
<keyword evidence="4 15" id="KW-0420">Kringle</keyword>
<evidence type="ECO:0000256" key="8">
    <source>
        <dbReference type="ARBA" id="ARBA00022801"/>
    </source>
</evidence>
<evidence type="ECO:0000259" key="19">
    <source>
        <dbReference type="PROSITE" id="PS50070"/>
    </source>
</evidence>
<dbReference type="GO" id="GO:0004252">
    <property type="term" value="F:serine-type endopeptidase activity"/>
    <property type="evidence" value="ECO:0007669"/>
    <property type="project" value="UniProtKB-EC"/>
</dbReference>
<dbReference type="PROSITE" id="PS50070">
    <property type="entry name" value="KRINGLE_2"/>
    <property type="match status" value="1"/>
</dbReference>
<dbReference type="GO" id="GO:0033993">
    <property type="term" value="P:response to lipid"/>
    <property type="evidence" value="ECO:0007669"/>
    <property type="project" value="UniProtKB-ARBA"/>
</dbReference>
<dbReference type="SUPFAM" id="SSF57440">
    <property type="entry name" value="Kringle-like"/>
    <property type="match status" value="1"/>
</dbReference>